<gene>
    <name evidence="2" type="ORF">PM3016_4811</name>
</gene>
<dbReference type="NCBIfam" id="TIGR02877">
    <property type="entry name" value="spore_yhbH"/>
    <property type="match status" value="1"/>
</dbReference>
<dbReference type="PANTHER" id="PTHR30510">
    <property type="entry name" value="UPF0229 PROTEIN YEAH"/>
    <property type="match status" value="1"/>
</dbReference>
<evidence type="ECO:0000313" key="3">
    <source>
        <dbReference type="Proteomes" id="UP000007523"/>
    </source>
</evidence>
<dbReference type="AlphaFoldDB" id="H6NK65"/>
<reference evidence="2 3" key="1">
    <citation type="journal article" date="2012" name="J. Bacteriol.">
        <title>Complete Genome Sequence of Paenibacillus mucilaginosus 3016, a Bacterium Functional as Microbial Fertilizer.</title>
        <authorList>
            <person name="Ma M."/>
            <person name="Wang Z."/>
            <person name="Li L."/>
            <person name="Jiang X."/>
            <person name="Guan D."/>
            <person name="Cao F."/>
            <person name="Chen H."/>
            <person name="Wang X."/>
            <person name="Shen D."/>
            <person name="Du B."/>
            <person name="Li J."/>
        </authorList>
    </citation>
    <scope>NUCLEOTIDE SEQUENCE [LARGE SCALE GENOMIC DNA]</scope>
    <source>
        <strain evidence="2 3">3016</strain>
    </source>
</reference>
<evidence type="ECO:0008006" key="4">
    <source>
        <dbReference type="Google" id="ProtNLM"/>
    </source>
</evidence>
<dbReference type="InterPro" id="IPR014230">
    <property type="entry name" value="Spore_YhbH"/>
</dbReference>
<dbReference type="InterPro" id="IPR006698">
    <property type="entry name" value="UPF0229"/>
</dbReference>
<dbReference type="KEGG" id="pmq:PM3016_4811"/>
<dbReference type="HOGENOM" id="CLU_049702_2_0_9"/>
<dbReference type="Pfam" id="PF04285">
    <property type="entry name" value="DUF444"/>
    <property type="match status" value="1"/>
</dbReference>
<dbReference type="CDD" id="cd00198">
    <property type="entry name" value="vWFA"/>
    <property type="match status" value="1"/>
</dbReference>
<organism evidence="2 3">
    <name type="scientific">Paenibacillus mucilaginosus 3016</name>
    <dbReference type="NCBI Taxonomy" id="1116391"/>
    <lineage>
        <taxon>Bacteria</taxon>
        <taxon>Bacillati</taxon>
        <taxon>Bacillota</taxon>
        <taxon>Bacilli</taxon>
        <taxon>Bacillales</taxon>
        <taxon>Paenibacillaceae</taxon>
        <taxon>Paenibacillus</taxon>
    </lineage>
</organism>
<feature type="region of interest" description="Disordered" evidence="1">
    <location>
        <begin position="71"/>
        <end position="114"/>
    </location>
</feature>
<dbReference type="EMBL" id="CP003235">
    <property type="protein sequence ID" value="AFC31549.1"/>
    <property type="molecule type" value="Genomic_DNA"/>
</dbReference>
<sequence length="409" mass="46067">MQHPLFILSQEDWSLHRKGEQDQLRHQRKVKEALRDNLADLVSEESIITSQGDRIVKVPVRSMDEPRFRYDYSDKPRVGQGGGGTSVGDVIGQAGDGGQEAMPGQGREAGDLPGSDYYEAEITVDELAELVLEDLQLPKLKPKGAEDLTVPDVRFHDVRPKGLIGNVDKRRTLMQALKRQALSGQGGGFAPQPVFPSALAGSAAPADQQAGVRGLIRQEDMRFKTWEEFRKPQSSAVVFAMMDTSGSMGRFEKYLSRSFFFWMVRFLRTKYEDVRICFLAHDTEAKQVDEEAFFTKGQSGGTRCSSVYRLALELIEREYPPSLYNTYAFHFSDGDNLDSDNGATAELAKKLLESVHLLGYGEIRQYGQGGRLWETMNGIRHEAFSRSVLRDKSDVYRTLREFFREEAEG</sequence>
<accession>H6NK65</accession>
<protein>
    <recommendedName>
        <fullName evidence="4">Sporulation protein YhbH</fullName>
    </recommendedName>
</protein>
<name>H6NK65_9BACL</name>
<dbReference type="RefSeq" id="WP_014371230.1">
    <property type="nucleotide sequence ID" value="NC_016935.1"/>
</dbReference>
<dbReference type="PANTHER" id="PTHR30510:SF2">
    <property type="entry name" value="UPF0229 PROTEIN YEAH"/>
    <property type="match status" value="1"/>
</dbReference>
<proteinExistence type="predicted"/>
<dbReference type="SUPFAM" id="SSF53300">
    <property type="entry name" value="vWA-like"/>
    <property type="match status" value="1"/>
</dbReference>
<evidence type="ECO:0000313" key="2">
    <source>
        <dbReference type="EMBL" id="AFC31549.1"/>
    </source>
</evidence>
<evidence type="ECO:0000256" key="1">
    <source>
        <dbReference type="SAM" id="MobiDB-lite"/>
    </source>
</evidence>
<dbReference type="Proteomes" id="UP000007523">
    <property type="component" value="Chromosome"/>
</dbReference>
<dbReference type="STRING" id="1116391.PM3016_4811"/>
<keyword evidence="3" id="KW-1185">Reference proteome</keyword>
<dbReference type="InterPro" id="IPR036465">
    <property type="entry name" value="vWFA_dom_sf"/>
</dbReference>